<comment type="caution">
    <text evidence="1">The sequence shown here is derived from an EMBL/GenBank/DDBJ whole genome shotgun (WGS) entry which is preliminary data.</text>
</comment>
<protein>
    <submittedName>
        <fullName evidence="1">Uncharacterized protein</fullName>
    </submittedName>
</protein>
<dbReference type="RefSeq" id="WP_010406969.1">
    <property type="nucleotide sequence ID" value="NZ_JAWXXV010000001.1"/>
</dbReference>
<organism evidence="1 2">
    <name type="scientific">Sphingomonas echinoides</name>
    <dbReference type="NCBI Taxonomy" id="59803"/>
    <lineage>
        <taxon>Bacteria</taxon>
        <taxon>Pseudomonadati</taxon>
        <taxon>Pseudomonadota</taxon>
        <taxon>Alphaproteobacteria</taxon>
        <taxon>Sphingomonadales</taxon>
        <taxon>Sphingomonadaceae</taxon>
        <taxon>Sphingomonas</taxon>
    </lineage>
</organism>
<evidence type="ECO:0000313" key="1">
    <source>
        <dbReference type="EMBL" id="MDX5986003.1"/>
    </source>
</evidence>
<reference evidence="1 2" key="1">
    <citation type="submission" date="2023-11" db="EMBL/GenBank/DDBJ databases">
        <title>MicrobeMod: A computational toolkit for identifying prokaryotic methylation and restriction-modification with nanopore sequencing.</title>
        <authorList>
            <person name="Crits-Christoph A."/>
            <person name="Kang S.C."/>
            <person name="Lee H."/>
            <person name="Ostrov N."/>
        </authorList>
    </citation>
    <scope>NUCLEOTIDE SEQUENCE [LARGE SCALE GENOMIC DNA]</scope>
    <source>
        <strain evidence="1 2">ATCC 14820</strain>
    </source>
</reference>
<keyword evidence="2" id="KW-1185">Reference proteome</keyword>
<sequence>MDLSDHQAMSAYTNPGVSQGDRYRISIAIDVVNTRALWNAALSRGLMAPGATFEDVVDTIGPCDDPAIADCLAMLALPADLKGCLVDDFTIDPALPRGVMEASRPWTGASAAR</sequence>
<dbReference type="Proteomes" id="UP001279660">
    <property type="component" value="Unassembled WGS sequence"/>
</dbReference>
<gene>
    <name evidence="1" type="ORF">SIL82_17235</name>
</gene>
<evidence type="ECO:0000313" key="2">
    <source>
        <dbReference type="Proteomes" id="UP001279660"/>
    </source>
</evidence>
<dbReference type="EMBL" id="JAWXXV010000001">
    <property type="protein sequence ID" value="MDX5986003.1"/>
    <property type="molecule type" value="Genomic_DNA"/>
</dbReference>
<name>A0ABU4PS81_9SPHN</name>
<accession>A0ABU4PS81</accession>
<proteinExistence type="predicted"/>